<evidence type="ECO:0000256" key="1">
    <source>
        <dbReference type="ARBA" id="ARBA00009431"/>
    </source>
</evidence>
<dbReference type="InterPro" id="IPR033124">
    <property type="entry name" value="Ser_caboxypep_his_AS"/>
</dbReference>
<dbReference type="EMBL" id="MCFC01000039">
    <property type="protein sequence ID" value="ORY27363.1"/>
    <property type="molecule type" value="Genomic_DNA"/>
</dbReference>
<comment type="caution">
    <text evidence="8">The sequence shown here is derived from an EMBL/GenBank/DDBJ whole genome shotgun (WGS) entry which is preliminary data.</text>
</comment>
<dbReference type="AlphaFoldDB" id="A0A1Y2AXP5"/>
<evidence type="ECO:0000313" key="8">
    <source>
        <dbReference type="EMBL" id="ORY27363.1"/>
    </source>
</evidence>
<keyword evidence="5" id="KW-0325">Glycoprotein</keyword>
<keyword evidence="4 6" id="KW-0378">Hydrolase</keyword>
<reference evidence="8 9" key="1">
    <citation type="submission" date="2016-07" db="EMBL/GenBank/DDBJ databases">
        <title>Pervasive Adenine N6-methylation of Active Genes in Fungi.</title>
        <authorList>
            <consortium name="DOE Joint Genome Institute"/>
            <person name="Mondo S.J."/>
            <person name="Dannebaum R.O."/>
            <person name="Kuo R.C."/>
            <person name="Labutti K."/>
            <person name="Haridas S."/>
            <person name="Kuo A."/>
            <person name="Salamov A."/>
            <person name="Ahrendt S.R."/>
            <person name="Lipzen A."/>
            <person name="Sullivan W."/>
            <person name="Andreopoulos W.B."/>
            <person name="Clum A."/>
            <person name="Lindquist E."/>
            <person name="Daum C."/>
            <person name="Ramamoorthy G.K."/>
            <person name="Gryganskyi A."/>
            <person name="Culley D."/>
            <person name="Magnuson J.K."/>
            <person name="James T.Y."/>
            <person name="O'Malley M.A."/>
            <person name="Stajich J.E."/>
            <person name="Spatafora J.W."/>
            <person name="Visel A."/>
            <person name="Grigoriev I.V."/>
        </authorList>
    </citation>
    <scope>NUCLEOTIDE SEQUENCE [LARGE SCALE GENOMIC DNA]</scope>
    <source>
        <strain evidence="8 9">68-887.2</strain>
    </source>
</reference>
<dbReference type="PANTHER" id="PTHR11802:SF479">
    <property type="entry name" value="CARBOXYPEPTIDASE"/>
    <property type="match status" value="1"/>
</dbReference>
<evidence type="ECO:0000256" key="6">
    <source>
        <dbReference type="RuleBase" id="RU361156"/>
    </source>
</evidence>
<evidence type="ECO:0000256" key="4">
    <source>
        <dbReference type="ARBA" id="ARBA00022801"/>
    </source>
</evidence>
<dbReference type="EC" id="3.4.16.-" evidence="6"/>
<dbReference type="Pfam" id="PF00450">
    <property type="entry name" value="Peptidase_S10"/>
    <property type="match status" value="1"/>
</dbReference>
<accession>A0A1Y2AXP5</accession>
<keyword evidence="2 6" id="KW-0121">Carboxypeptidase</keyword>
<dbReference type="PRINTS" id="PR00724">
    <property type="entry name" value="CRBOXYPTASEC"/>
</dbReference>
<evidence type="ECO:0000256" key="7">
    <source>
        <dbReference type="SAM" id="MobiDB-lite"/>
    </source>
</evidence>
<feature type="signal peptide" evidence="6">
    <location>
        <begin position="1"/>
        <end position="21"/>
    </location>
</feature>
<name>A0A1Y2AXP5_9TREE</name>
<protein>
    <recommendedName>
        <fullName evidence="6">Carboxypeptidase</fullName>
        <ecNumber evidence="6">3.4.16.-</ecNumber>
    </recommendedName>
</protein>
<sequence>MILKTVLIAALTFSPLQLVEGRRSLNQLRPQSARHSQKKSILSRSTESQATLNGTDATTNDYRYYNDKTSKFFVESLPEFPKLSEMYAGLIPIDPAVNASRDLFFIFQPSTGKPVDEITIWLNGGPGCTSMEGFLQENGEFVWLPGTMGPQRNPWAWTNETNMLWVDQPVGVGFSAGTPTASTEEEIAQDFIKWFKNFQEAFGICDYHTFVTGESYAGRYVSYISLAMLEQEDKKYYDLQGALIFDGTIGAWETQQEEIPLFPFVAANNNVFNLNDTFMAQLESLHKQCGYADYLDKYLTFPASGIQPPSFINFSDPAALECDIFDIAYSEVQVANSCFNIYHITDFCPPLYDPMAFSLDEANAPSYFNRTDVKKALHVPLDTNFENCVLGVFVGGGGTGGPQSEGDLSADPIQAVLPKVIDATQRVLIANGNLDGIILTNGTLLAIQNMTWGGQLGFQNAPNTTFEVTLGDIEYGQFLEAQGFTDFTQIPQGKVGLQHSERGLLYVEVFQSGHMQPEYMPRAAFEQLLWLLRRIDSLPSSPP</sequence>
<dbReference type="Gene3D" id="3.40.50.1820">
    <property type="entry name" value="alpha/beta hydrolase"/>
    <property type="match status" value="1"/>
</dbReference>
<dbReference type="InterPro" id="IPR001563">
    <property type="entry name" value="Peptidase_S10"/>
</dbReference>
<dbReference type="PROSITE" id="PS00560">
    <property type="entry name" value="CARBOXYPEPT_SER_HIS"/>
    <property type="match status" value="1"/>
</dbReference>
<evidence type="ECO:0000313" key="9">
    <source>
        <dbReference type="Proteomes" id="UP000193986"/>
    </source>
</evidence>
<dbReference type="InterPro" id="IPR029058">
    <property type="entry name" value="AB_hydrolase_fold"/>
</dbReference>
<dbReference type="GO" id="GO:0006508">
    <property type="term" value="P:proteolysis"/>
    <property type="evidence" value="ECO:0007669"/>
    <property type="project" value="UniProtKB-KW"/>
</dbReference>
<dbReference type="OrthoDB" id="443318at2759"/>
<gene>
    <name evidence="8" type="ORF">BCR39DRAFT_229493</name>
</gene>
<evidence type="ECO:0000256" key="3">
    <source>
        <dbReference type="ARBA" id="ARBA00022670"/>
    </source>
</evidence>
<dbReference type="SUPFAM" id="SSF53474">
    <property type="entry name" value="alpha/beta-Hydrolases"/>
    <property type="match status" value="1"/>
</dbReference>
<dbReference type="PROSITE" id="PS00131">
    <property type="entry name" value="CARBOXYPEPT_SER_SER"/>
    <property type="match status" value="1"/>
</dbReference>
<keyword evidence="6" id="KW-0732">Signal</keyword>
<comment type="similarity">
    <text evidence="1 6">Belongs to the peptidase S10 family.</text>
</comment>
<evidence type="ECO:0000256" key="5">
    <source>
        <dbReference type="ARBA" id="ARBA00023180"/>
    </source>
</evidence>
<dbReference type="InterPro" id="IPR018202">
    <property type="entry name" value="Ser_caboxypep_ser_AS"/>
</dbReference>
<evidence type="ECO:0000256" key="2">
    <source>
        <dbReference type="ARBA" id="ARBA00022645"/>
    </source>
</evidence>
<keyword evidence="3 6" id="KW-0645">Protease</keyword>
<organism evidence="8 9">
    <name type="scientific">Naematelia encephala</name>
    <dbReference type="NCBI Taxonomy" id="71784"/>
    <lineage>
        <taxon>Eukaryota</taxon>
        <taxon>Fungi</taxon>
        <taxon>Dikarya</taxon>
        <taxon>Basidiomycota</taxon>
        <taxon>Agaricomycotina</taxon>
        <taxon>Tremellomycetes</taxon>
        <taxon>Tremellales</taxon>
        <taxon>Naemateliaceae</taxon>
        <taxon>Naematelia</taxon>
    </lineage>
</organism>
<feature type="chain" id="PRO_5011818535" description="Carboxypeptidase" evidence="6">
    <location>
        <begin position="22"/>
        <end position="543"/>
    </location>
</feature>
<dbReference type="InParanoid" id="A0A1Y2AXP5"/>
<proteinExistence type="inferred from homology"/>
<dbReference type="PANTHER" id="PTHR11802">
    <property type="entry name" value="SERINE PROTEASE FAMILY S10 SERINE CARBOXYPEPTIDASE"/>
    <property type="match status" value="1"/>
</dbReference>
<feature type="region of interest" description="Disordered" evidence="7">
    <location>
        <begin position="28"/>
        <end position="53"/>
    </location>
</feature>
<dbReference type="Proteomes" id="UP000193986">
    <property type="component" value="Unassembled WGS sequence"/>
</dbReference>
<keyword evidence="9" id="KW-1185">Reference proteome</keyword>
<dbReference type="GO" id="GO:0004185">
    <property type="term" value="F:serine-type carboxypeptidase activity"/>
    <property type="evidence" value="ECO:0007669"/>
    <property type="project" value="UniProtKB-UniRule"/>
</dbReference>